<evidence type="ECO:0000313" key="2">
    <source>
        <dbReference type="Proteomes" id="UP001204144"/>
    </source>
</evidence>
<reference evidence="1 2" key="1">
    <citation type="submission" date="2018-11" db="EMBL/GenBank/DDBJ databases">
        <title>Novel bacteria species description.</title>
        <authorList>
            <person name="Han J.-H."/>
        </authorList>
    </citation>
    <scope>NUCLEOTIDE SEQUENCE [LARGE SCALE GENOMIC DNA]</scope>
    <source>
        <strain evidence="1 2">KCTC23259</strain>
    </source>
</reference>
<gene>
    <name evidence="1" type="ORF">EGI31_09295</name>
</gene>
<proteinExistence type="predicted"/>
<dbReference type="AlphaFoldDB" id="A0AAE3KWM6"/>
<dbReference type="PROSITE" id="PS51257">
    <property type="entry name" value="PROKAR_LIPOPROTEIN"/>
    <property type="match status" value="1"/>
</dbReference>
<name>A0AAE3KWM6_9BACT</name>
<dbReference type="EMBL" id="RJUF01000021">
    <property type="protein sequence ID" value="MCP9763150.1"/>
    <property type="molecule type" value="Genomic_DNA"/>
</dbReference>
<dbReference type="Proteomes" id="UP001204144">
    <property type="component" value="Unassembled WGS sequence"/>
</dbReference>
<comment type="caution">
    <text evidence="1">The sequence shown here is derived from an EMBL/GenBank/DDBJ whole genome shotgun (WGS) entry which is preliminary data.</text>
</comment>
<evidence type="ECO:0000313" key="1">
    <source>
        <dbReference type="EMBL" id="MCP9763150.1"/>
    </source>
</evidence>
<organism evidence="1 2">
    <name type="scientific">Lacihabitans soyangensis</name>
    <dbReference type="NCBI Taxonomy" id="869394"/>
    <lineage>
        <taxon>Bacteria</taxon>
        <taxon>Pseudomonadati</taxon>
        <taxon>Bacteroidota</taxon>
        <taxon>Cytophagia</taxon>
        <taxon>Cytophagales</taxon>
        <taxon>Leadbetterellaceae</taxon>
        <taxon>Lacihabitans</taxon>
    </lineage>
</organism>
<protein>
    <submittedName>
        <fullName evidence="1">Uncharacterized protein</fullName>
    </submittedName>
</protein>
<accession>A0AAE3KWM6</accession>
<sequence>MKFFLALFGVATLLSCGQGSESDNQKIQGILDKLKTNQAIINLSIDNKQFYADTTIFVGNGVVDEKGIKVSLMDKDFGNVIVSIEGDTWYKAKPYMVEFKNGYPTGSNMGSFLVGKITSLKENKGEGYLLSDGFFEIKYLSKEVMVVNVRGSLKQPFGNSTLSPIEGYIIWKVPGYSFESINEIAIPFNDEK</sequence>
<keyword evidence="2" id="KW-1185">Reference proteome</keyword>